<sequence length="340" mass="37348">MDNQKTILVTGGAGFIGSHTVKLLLEQGYGVLVLDNLSSGHASAVKSQLIVGDLADKGLLGKIFSEYEIHAVIHFAGSLIVEESVLMPGKYFENNVSNGLNLLNAMTAAGVRKMIFSSTAAVYGEPLQATIDENHPKLPINPYGETKLMFEKILKWYAQAHDLSSVSLRYFNASGAHPDGSLGEDKKIITHLIPRVLRVANRQQEVLQIYGNDYPTFDGTCVRDFVHVCDLAQAHILALNKLESEQGNFVYNVATGVGHTVAEVVNAAMEITKKMIPIEYAPRRSGDPAALVADPAKIKTELGFEPQYSDLNTIISTSWAWHKKLFEREKQKVLSLIENK</sequence>
<dbReference type="InterPro" id="IPR005886">
    <property type="entry name" value="UDP_G4E"/>
</dbReference>
<gene>
    <name evidence="12" type="ORF">A3E29_00015</name>
</gene>
<organism evidence="12 13">
    <name type="scientific">Candidatus Doudnabacteria bacterium RIFCSPHIGHO2_12_FULL_48_16</name>
    <dbReference type="NCBI Taxonomy" id="1817838"/>
    <lineage>
        <taxon>Bacteria</taxon>
        <taxon>Candidatus Doudnaibacteriota</taxon>
    </lineage>
</organism>
<evidence type="ECO:0000256" key="10">
    <source>
        <dbReference type="RuleBase" id="RU366046"/>
    </source>
</evidence>
<evidence type="ECO:0000256" key="3">
    <source>
        <dbReference type="ARBA" id="ARBA00004947"/>
    </source>
</evidence>
<dbReference type="GO" id="GO:0006012">
    <property type="term" value="P:galactose metabolic process"/>
    <property type="evidence" value="ECO:0007669"/>
    <property type="project" value="UniProtKB-UniPathway"/>
</dbReference>
<dbReference type="InterPro" id="IPR036291">
    <property type="entry name" value="NAD(P)-bd_dom_sf"/>
</dbReference>
<proteinExistence type="inferred from homology"/>
<protein>
    <recommendedName>
        <fullName evidence="6 10">UDP-glucose 4-epimerase</fullName>
        <ecNumber evidence="5 10">5.1.3.2</ecNumber>
    </recommendedName>
</protein>
<evidence type="ECO:0000256" key="1">
    <source>
        <dbReference type="ARBA" id="ARBA00000083"/>
    </source>
</evidence>
<dbReference type="EMBL" id="MFEY01000008">
    <property type="protein sequence ID" value="OGE89763.1"/>
    <property type="molecule type" value="Genomic_DNA"/>
</dbReference>
<dbReference type="Pfam" id="PF01370">
    <property type="entry name" value="Epimerase"/>
    <property type="match status" value="1"/>
</dbReference>
<evidence type="ECO:0000256" key="2">
    <source>
        <dbReference type="ARBA" id="ARBA00001911"/>
    </source>
</evidence>
<comment type="cofactor">
    <cofactor evidence="2 10">
        <name>NAD(+)</name>
        <dbReference type="ChEBI" id="CHEBI:57540"/>
    </cofactor>
</comment>
<dbReference type="NCBIfam" id="TIGR01179">
    <property type="entry name" value="galE"/>
    <property type="match status" value="1"/>
</dbReference>
<evidence type="ECO:0000313" key="12">
    <source>
        <dbReference type="EMBL" id="OGE89763.1"/>
    </source>
</evidence>
<dbReference type="EC" id="5.1.3.2" evidence="5 10"/>
<comment type="caution">
    <text evidence="12">The sequence shown here is derived from an EMBL/GenBank/DDBJ whole genome shotgun (WGS) entry which is preliminary data.</text>
</comment>
<evidence type="ECO:0000256" key="4">
    <source>
        <dbReference type="ARBA" id="ARBA00007637"/>
    </source>
</evidence>
<dbReference type="PANTHER" id="PTHR43725">
    <property type="entry name" value="UDP-GLUCOSE 4-EPIMERASE"/>
    <property type="match status" value="1"/>
</dbReference>
<dbReference type="UniPathway" id="UPA00214"/>
<comment type="subunit">
    <text evidence="10">Homodimer.</text>
</comment>
<accession>A0A1F5PII6</accession>
<evidence type="ECO:0000256" key="9">
    <source>
        <dbReference type="ARBA" id="ARBA00023277"/>
    </source>
</evidence>
<keyword evidence="9 10" id="KW-0119">Carbohydrate metabolism</keyword>
<dbReference type="Gene3D" id="3.40.50.720">
    <property type="entry name" value="NAD(P)-binding Rossmann-like Domain"/>
    <property type="match status" value="1"/>
</dbReference>
<comment type="catalytic activity">
    <reaction evidence="1 10">
        <text>UDP-alpha-D-glucose = UDP-alpha-D-galactose</text>
        <dbReference type="Rhea" id="RHEA:22168"/>
        <dbReference type="ChEBI" id="CHEBI:58885"/>
        <dbReference type="ChEBI" id="CHEBI:66914"/>
        <dbReference type="EC" id="5.1.3.2"/>
    </reaction>
</comment>
<reference evidence="12 13" key="1">
    <citation type="journal article" date="2016" name="Nat. Commun.">
        <title>Thousands of microbial genomes shed light on interconnected biogeochemical processes in an aquifer system.</title>
        <authorList>
            <person name="Anantharaman K."/>
            <person name="Brown C.T."/>
            <person name="Hug L.A."/>
            <person name="Sharon I."/>
            <person name="Castelle C.J."/>
            <person name="Probst A.J."/>
            <person name="Thomas B.C."/>
            <person name="Singh A."/>
            <person name="Wilkins M.J."/>
            <person name="Karaoz U."/>
            <person name="Brodie E.L."/>
            <person name="Williams K.H."/>
            <person name="Hubbard S.S."/>
            <person name="Banfield J.F."/>
        </authorList>
    </citation>
    <scope>NUCLEOTIDE SEQUENCE [LARGE SCALE GENOMIC DNA]</scope>
</reference>
<dbReference type="SUPFAM" id="SSF51735">
    <property type="entry name" value="NAD(P)-binding Rossmann-fold domains"/>
    <property type="match status" value="1"/>
</dbReference>
<dbReference type="InterPro" id="IPR001509">
    <property type="entry name" value="Epimerase_deHydtase"/>
</dbReference>
<keyword evidence="7 10" id="KW-0520">NAD</keyword>
<dbReference type="Gene3D" id="3.90.25.10">
    <property type="entry name" value="UDP-galactose 4-epimerase, domain 1"/>
    <property type="match status" value="1"/>
</dbReference>
<dbReference type="CDD" id="cd05247">
    <property type="entry name" value="UDP_G4E_1_SDR_e"/>
    <property type="match status" value="1"/>
</dbReference>
<evidence type="ECO:0000256" key="5">
    <source>
        <dbReference type="ARBA" id="ARBA00013189"/>
    </source>
</evidence>
<dbReference type="GO" id="GO:0003978">
    <property type="term" value="F:UDP-glucose 4-epimerase activity"/>
    <property type="evidence" value="ECO:0007669"/>
    <property type="project" value="UniProtKB-UniRule"/>
</dbReference>
<dbReference type="PANTHER" id="PTHR43725:SF53">
    <property type="entry name" value="UDP-ARABINOSE 4-EPIMERASE 1"/>
    <property type="match status" value="1"/>
</dbReference>
<name>A0A1F5PII6_9BACT</name>
<evidence type="ECO:0000313" key="13">
    <source>
        <dbReference type="Proteomes" id="UP000177682"/>
    </source>
</evidence>
<evidence type="ECO:0000256" key="6">
    <source>
        <dbReference type="ARBA" id="ARBA00018569"/>
    </source>
</evidence>
<evidence type="ECO:0000256" key="7">
    <source>
        <dbReference type="ARBA" id="ARBA00023027"/>
    </source>
</evidence>
<dbReference type="AlphaFoldDB" id="A0A1F5PII6"/>
<keyword evidence="8 10" id="KW-0413">Isomerase</keyword>
<evidence type="ECO:0000256" key="8">
    <source>
        <dbReference type="ARBA" id="ARBA00023235"/>
    </source>
</evidence>
<evidence type="ECO:0000259" key="11">
    <source>
        <dbReference type="Pfam" id="PF01370"/>
    </source>
</evidence>
<feature type="domain" description="NAD-dependent epimerase/dehydratase" evidence="11">
    <location>
        <begin position="7"/>
        <end position="254"/>
    </location>
</feature>
<comment type="similarity">
    <text evidence="4 10">Belongs to the NAD(P)-dependent epimerase/dehydratase family.</text>
</comment>
<comment type="pathway">
    <text evidence="3 10">Carbohydrate metabolism; galactose metabolism.</text>
</comment>
<dbReference type="Proteomes" id="UP000177682">
    <property type="component" value="Unassembled WGS sequence"/>
</dbReference>